<dbReference type="RefSeq" id="WP_321551259.1">
    <property type="nucleotide sequence ID" value="NZ_JAXIVS010000021.1"/>
</dbReference>
<evidence type="ECO:0000256" key="1">
    <source>
        <dbReference type="ARBA" id="ARBA00001933"/>
    </source>
</evidence>
<dbReference type="InterPro" id="IPR002129">
    <property type="entry name" value="PyrdxlP-dep_de-COase"/>
</dbReference>
<keyword evidence="3" id="KW-0210">Decarboxylase</keyword>
<dbReference type="PANTHER" id="PTHR45677">
    <property type="entry name" value="GLUTAMATE DECARBOXYLASE-RELATED"/>
    <property type="match status" value="1"/>
</dbReference>
<protein>
    <submittedName>
        <fullName evidence="7">Aspartate aminotransferase family protein</fullName>
    </submittedName>
</protein>
<evidence type="ECO:0000313" key="8">
    <source>
        <dbReference type="Proteomes" id="UP001291309"/>
    </source>
</evidence>
<dbReference type="InterPro" id="IPR021115">
    <property type="entry name" value="Pyridoxal-P_BS"/>
</dbReference>
<comment type="similarity">
    <text evidence="2 6">Belongs to the group II decarboxylase family.</text>
</comment>
<dbReference type="InterPro" id="IPR010977">
    <property type="entry name" value="Aromatic_deC"/>
</dbReference>
<evidence type="ECO:0000256" key="5">
    <source>
        <dbReference type="ARBA" id="ARBA00023239"/>
    </source>
</evidence>
<proteinExistence type="inferred from homology"/>
<dbReference type="Gene3D" id="3.90.1150.10">
    <property type="entry name" value="Aspartate Aminotransferase, domain 1"/>
    <property type="match status" value="1"/>
</dbReference>
<keyword evidence="7" id="KW-0808">Transferase</keyword>
<name>A0ABU5HH17_9BACT</name>
<evidence type="ECO:0000256" key="2">
    <source>
        <dbReference type="ARBA" id="ARBA00009533"/>
    </source>
</evidence>
<dbReference type="InterPro" id="IPR015422">
    <property type="entry name" value="PyrdxlP-dep_Trfase_small"/>
</dbReference>
<keyword evidence="5 6" id="KW-0456">Lyase</keyword>
<sequence length="512" mass="56160">MTTAVARKPVPQEELGPDLLERLFVCPSEKSQASFQAAISTALKALEGSAAWQKKPYSGASPEVVRKAITAMDPCPEEGRGLEAVMKDVREAILQHSVWVSHPATVAHLHCPTLVPALAAETLISATNQSMDSWDQAPAATVVEQQVVKWLGKLAGFGAGSDGVFTSGGTLSNFMGLLLARNHFCQEKLNWDVQQEGLPLESHRLRILCSQKAHFSVVQAAALLGLGESAVVAVESDERHRLDPQALARYLEVMRYERLLPFAVVATAGTTDFGSIDPLPAISELARKHGAWLHVDAAYGGALLLSERFRDRLQGLSLADSVTIDFHKLFYQPVSCGAFLVRDGALFRNIKLNVDYLNPEDEEEAGVDNLVTKSVQTTRRFDALKVFVSLQSLGRRTLASLVEYTVDLTSDVADLISATPELELAGKPELNAVVFRYRPSRVKSQERLDQLNASIRDVLWNRGMAVVGRTRVNGVRYLKFTLLNPRTTRAHVAGLLEDVRRIGRELEEANHG</sequence>
<reference evidence="7 8" key="1">
    <citation type="submission" date="2023-12" db="EMBL/GenBank/DDBJ databases">
        <title>the genome sequence of Hyalangium sp. s54d21.</title>
        <authorList>
            <person name="Zhang X."/>
        </authorList>
    </citation>
    <scope>NUCLEOTIDE SEQUENCE [LARGE SCALE GENOMIC DNA]</scope>
    <source>
        <strain evidence="8">s54d21</strain>
    </source>
</reference>
<evidence type="ECO:0000256" key="3">
    <source>
        <dbReference type="ARBA" id="ARBA00022793"/>
    </source>
</evidence>
<organism evidence="7 8">
    <name type="scientific">Hyalangium rubrum</name>
    <dbReference type="NCBI Taxonomy" id="3103134"/>
    <lineage>
        <taxon>Bacteria</taxon>
        <taxon>Pseudomonadati</taxon>
        <taxon>Myxococcota</taxon>
        <taxon>Myxococcia</taxon>
        <taxon>Myxococcales</taxon>
        <taxon>Cystobacterineae</taxon>
        <taxon>Archangiaceae</taxon>
        <taxon>Hyalangium</taxon>
    </lineage>
</organism>
<evidence type="ECO:0000256" key="4">
    <source>
        <dbReference type="ARBA" id="ARBA00022898"/>
    </source>
</evidence>
<dbReference type="InterPro" id="IPR015421">
    <property type="entry name" value="PyrdxlP-dep_Trfase_major"/>
</dbReference>
<keyword evidence="7" id="KW-0032">Aminotransferase</keyword>
<dbReference type="Proteomes" id="UP001291309">
    <property type="component" value="Unassembled WGS sequence"/>
</dbReference>
<dbReference type="PRINTS" id="PR00800">
    <property type="entry name" value="YHDCRBOXLASE"/>
</dbReference>
<dbReference type="SUPFAM" id="SSF53383">
    <property type="entry name" value="PLP-dependent transferases"/>
    <property type="match status" value="1"/>
</dbReference>
<keyword evidence="8" id="KW-1185">Reference proteome</keyword>
<keyword evidence="4 6" id="KW-0663">Pyridoxal phosphate</keyword>
<evidence type="ECO:0000256" key="6">
    <source>
        <dbReference type="RuleBase" id="RU000382"/>
    </source>
</evidence>
<dbReference type="EMBL" id="JAXIVS010000021">
    <property type="protein sequence ID" value="MDY7232545.1"/>
    <property type="molecule type" value="Genomic_DNA"/>
</dbReference>
<dbReference type="InterPro" id="IPR015424">
    <property type="entry name" value="PyrdxlP-dep_Trfase"/>
</dbReference>
<dbReference type="Gene3D" id="3.40.640.10">
    <property type="entry name" value="Type I PLP-dependent aspartate aminotransferase-like (Major domain)"/>
    <property type="match status" value="1"/>
</dbReference>
<accession>A0ABU5HH17</accession>
<dbReference type="PANTHER" id="PTHR45677:SF8">
    <property type="entry name" value="CYSTEINE SULFINIC ACID DECARBOXYLASE"/>
    <property type="match status" value="1"/>
</dbReference>
<dbReference type="CDD" id="cd06450">
    <property type="entry name" value="DOPA_deC_like"/>
    <property type="match status" value="1"/>
</dbReference>
<dbReference type="PROSITE" id="PS00392">
    <property type="entry name" value="DDC_GAD_HDC_YDC"/>
    <property type="match status" value="1"/>
</dbReference>
<comment type="caution">
    <text evidence="7">The sequence shown here is derived from an EMBL/GenBank/DDBJ whole genome shotgun (WGS) entry which is preliminary data.</text>
</comment>
<dbReference type="GO" id="GO:0008483">
    <property type="term" value="F:transaminase activity"/>
    <property type="evidence" value="ECO:0007669"/>
    <property type="project" value="UniProtKB-KW"/>
</dbReference>
<gene>
    <name evidence="7" type="ORF">SYV04_39530</name>
</gene>
<dbReference type="Pfam" id="PF00282">
    <property type="entry name" value="Pyridoxal_deC"/>
    <property type="match status" value="1"/>
</dbReference>
<evidence type="ECO:0000313" key="7">
    <source>
        <dbReference type="EMBL" id="MDY7232545.1"/>
    </source>
</evidence>
<dbReference type="Gene3D" id="1.20.1650.10">
    <property type="entry name" value="PLP-dependent transferases"/>
    <property type="match status" value="1"/>
</dbReference>
<comment type="cofactor">
    <cofactor evidence="1 6">
        <name>pyridoxal 5'-phosphate</name>
        <dbReference type="ChEBI" id="CHEBI:597326"/>
    </cofactor>
</comment>